<protein>
    <recommendedName>
        <fullName evidence="3">ABC transporter domain-containing protein</fullName>
    </recommendedName>
</protein>
<gene>
    <name evidence="4" type="ORF">XENOCAPTIV_007559</name>
</gene>
<evidence type="ECO:0000256" key="2">
    <source>
        <dbReference type="ARBA" id="ARBA00022840"/>
    </source>
</evidence>
<keyword evidence="5" id="KW-1185">Reference proteome</keyword>
<organism evidence="4 5">
    <name type="scientific">Xenoophorus captivus</name>
    <dbReference type="NCBI Taxonomy" id="1517983"/>
    <lineage>
        <taxon>Eukaryota</taxon>
        <taxon>Metazoa</taxon>
        <taxon>Chordata</taxon>
        <taxon>Craniata</taxon>
        <taxon>Vertebrata</taxon>
        <taxon>Euteleostomi</taxon>
        <taxon>Actinopterygii</taxon>
        <taxon>Neopterygii</taxon>
        <taxon>Teleostei</taxon>
        <taxon>Neoteleostei</taxon>
        <taxon>Acanthomorphata</taxon>
        <taxon>Ovalentaria</taxon>
        <taxon>Atherinomorphae</taxon>
        <taxon>Cyprinodontiformes</taxon>
        <taxon>Goodeidae</taxon>
        <taxon>Xenoophorus</taxon>
    </lineage>
</organism>
<feature type="non-terminal residue" evidence="4">
    <location>
        <position position="1"/>
    </location>
</feature>
<dbReference type="Gene3D" id="3.40.50.300">
    <property type="entry name" value="P-loop containing nucleotide triphosphate hydrolases"/>
    <property type="match status" value="1"/>
</dbReference>
<evidence type="ECO:0000256" key="1">
    <source>
        <dbReference type="ARBA" id="ARBA00022741"/>
    </source>
</evidence>
<evidence type="ECO:0000259" key="3">
    <source>
        <dbReference type="Pfam" id="PF00005"/>
    </source>
</evidence>
<dbReference type="PANTHER" id="PTHR24223">
    <property type="entry name" value="ATP-BINDING CASSETTE SUB-FAMILY C"/>
    <property type="match status" value="1"/>
</dbReference>
<evidence type="ECO:0000313" key="5">
    <source>
        <dbReference type="Proteomes" id="UP001434883"/>
    </source>
</evidence>
<dbReference type="SUPFAM" id="SSF52540">
    <property type="entry name" value="P-loop containing nucleoside triphosphate hydrolases"/>
    <property type="match status" value="1"/>
</dbReference>
<evidence type="ECO:0000313" key="4">
    <source>
        <dbReference type="EMBL" id="MEQ2199660.1"/>
    </source>
</evidence>
<dbReference type="Pfam" id="PF00005">
    <property type="entry name" value="ABC_tran"/>
    <property type="match status" value="1"/>
</dbReference>
<dbReference type="InterPro" id="IPR027417">
    <property type="entry name" value="P-loop_NTPase"/>
</dbReference>
<dbReference type="PANTHER" id="PTHR24223:SF330">
    <property type="entry name" value="ATP-BINDING CASSETTE SUB-FAMILY C MEMBER 10"/>
    <property type="match status" value="1"/>
</dbReference>
<name>A0ABV0QV24_9TELE</name>
<sequence length="141" mass="15908">EGLPNALDGVSLVVQPGEKIGIVGRTGSGKSTMFLALFRMVELNQGQILLDQLDISTVGVAQLRQYLYKSLCYKRTLLSTVWFFYGLCRSRLAIIPQDPFLFSGTIRDNLDPSRRHLDQQLLDVLDQCHLSTVVRRMGECY</sequence>
<dbReference type="EMBL" id="JAHRIN010025394">
    <property type="protein sequence ID" value="MEQ2199660.1"/>
    <property type="molecule type" value="Genomic_DNA"/>
</dbReference>
<keyword evidence="1" id="KW-0547">Nucleotide-binding</keyword>
<dbReference type="InterPro" id="IPR050173">
    <property type="entry name" value="ABC_transporter_C-like"/>
</dbReference>
<proteinExistence type="predicted"/>
<keyword evidence="2" id="KW-0067">ATP-binding</keyword>
<dbReference type="Proteomes" id="UP001434883">
    <property type="component" value="Unassembled WGS sequence"/>
</dbReference>
<accession>A0ABV0QV24</accession>
<reference evidence="4 5" key="1">
    <citation type="submission" date="2021-06" db="EMBL/GenBank/DDBJ databases">
        <authorList>
            <person name="Palmer J.M."/>
        </authorList>
    </citation>
    <scope>NUCLEOTIDE SEQUENCE [LARGE SCALE GENOMIC DNA]</scope>
    <source>
        <strain evidence="4 5">XC_2019</strain>
        <tissue evidence="4">Muscle</tissue>
    </source>
</reference>
<dbReference type="InterPro" id="IPR003439">
    <property type="entry name" value="ABC_transporter-like_ATP-bd"/>
</dbReference>
<feature type="domain" description="ABC transporter" evidence="3">
    <location>
        <begin position="7"/>
        <end position="131"/>
    </location>
</feature>
<comment type="caution">
    <text evidence="4">The sequence shown here is derived from an EMBL/GenBank/DDBJ whole genome shotgun (WGS) entry which is preliminary data.</text>
</comment>